<comment type="caution">
    <text evidence="2">The sequence shown here is derived from an EMBL/GenBank/DDBJ whole genome shotgun (WGS) entry which is preliminary data.</text>
</comment>
<dbReference type="InterPro" id="IPR018060">
    <property type="entry name" value="HTH_AraC"/>
</dbReference>
<dbReference type="EMBL" id="PZPL01000001">
    <property type="protein sequence ID" value="PTL72038.1"/>
    <property type="molecule type" value="Genomic_DNA"/>
</dbReference>
<sequence length="296" mass="32391">MILRGDAGTAWFSSRGLTPTGPSEVVVDERTLPGLRLTRTWHSPVSGILEAPQNALLVILQLDSSLDIQPWQEGHGSSDLVEVLAGDSFAVEAGQRILMQSTTAGARIEIELQEEEPSGLDEAAFPALLWRRQDQGWSHSALVSLINVVLNLDQDAPVTDSFHFVAAVRACWSAFLPHAVTTSEAVADSAAHTLARRALTSIETRALDPNFTVNRLAEELGVTRAYLWRVVKDETSTTPSDMLRAIRRRAAVAFTEESRKAGIRLTMDELAQKAGFGSVDSLRRALKTREHHDPLP</sequence>
<evidence type="ECO:0000259" key="1">
    <source>
        <dbReference type="PROSITE" id="PS01124"/>
    </source>
</evidence>
<dbReference type="GO" id="GO:0003700">
    <property type="term" value="F:DNA-binding transcription factor activity"/>
    <property type="evidence" value="ECO:0007669"/>
    <property type="project" value="InterPro"/>
</dbReference>
<reference evidence="2 3" key="1">
    <citation type="submission" date="2018-03" db="EMBL/GenBank/DDBJ databases">
        <title>Bacteriophage NCPPB3778 and a type I-E CRISPR drive the evolution of the US Biological Select Agent, Rathayibacter toxicus.</title>
        <authorList>
            <person name="Davis E.W.II."/>
            <person name="Tabima J.F."/>
            <person name="Weisberg A.J."/>
            <person name="Dantas Lopes L."/>
            <person name="Wiseman M.S."/>
            <person name="Wiseman M.S."/>
            <person name="Pupko T."/>
            <person name="Belcher M.S."/>
            <person name="Sechler A.J."/>
            <person name="Tancos M.A."/>
            <person name="Schroeder B.K."/>
            <person name="Murray T.D."/>
            <person name="Luster D.G."/>
            <person name="Schneider W.L."/>
            <person name="Rogers E."/>
            <person name="Andreote F.D."/>
            <person name="Grunwald N.J."/>
            <person name="Putnam M.L."/>
            <person name="Chang J.H."/>
        </authorList>
    </citation>
    <scope>NUCLEOTIDE SEQUENCE [LARGE SCALE GENOMIC DNA]</scope>
    <source>
        <strain evidence="2 3">DSM 15933</strain>
    </source>
</reference>
<organism evidence="2 3">
    <name type="scientific">Rathayibacter caricis DSM 15933</name>
    <dbReference type="NCBI Taxonomy" id="1328867"/>
    <lineage>
        <taxon>Bacteria</taxon>
        <taxon>Bacillati</taxon>
        <taxon>Actinomycetota</taxon>
        <taxon>Actinomycetes</taxon>
        <taxon>Micrococcales</taxon>
        <taxon>Microbacteriaceae</taxon>
        <taxon>Rathayibacter</taxon>
    </lineage>
</organism>
<evidence type="ECO:0000313" key="3">
    <source>
        <dbReference type="Proteomes" id="UP000241085"/>
    </source>
</evidence>
<accession>A0A2T4UR85</accession>
<dbReference type="SMART" id="SM00342">
    <property type="entry name" value="HTH_ARAC"/>
    <property type="match status" value="1"/>
</dbReference>
<proteinExistence type="predicted"/>
<dbReference type="AlphaFoldDB" id="A0A2T4UR85"/>
<dbReference type="GO" id="GO:0043565">
    <property type="term" value="F:sequence-specific DNA binding"/>
    <property type="evidence" value="ECO:0007669"/>
    <property type="project" value="InterPro"/>
</dbReference>
<name>A0A2T4UR85_9MICO</name>
<protein>
    <recommendedName>
        <fullName evidence="1">HTH araC/xylS-type domain-containing protein</fullName>
    </recommendedName>
</protein>
<dbReference type="PROSITE" id="PS01124">
    <property type="entry name" value="HTH_ARAC_FAMILY_2"/>
    <property type="match status" value="1"/>
</dbReference>
<dbReference type="Gene3D" id="1.10.10.60">
    <property type="entry name" value="Homeodomain-like"/>
    <property type="match status" value="1"/>
</dbReference>
<keyword evidence="3" id="KW-1185">Reference proteome</keyword>
<evidence type="ECO:0000313" key="2">
    <source>
        <dbReference type="EMBL" id="PTL72038.1"/>
    </source>
</evidence>
<gene>
    <name evidence="2" type="ORF">C1I63_03750</name>
</gene>
<dbReference type="Proteomes" id="UP000241085">
    <property type="component" value="Unassembled WGS sequence"/>
</dbReference>
<feature type="domain" description="HTH araC/xylS-type" evidence="1">
    <location>
        <begin position="196"/>
        <end position="296"/>
    </location>
</feature>